<dbReference type="AlphaFoldDB" id="B7Z6Y4"/>
<dbReference type="InterPro" id="IPR003516">
    <property type="entry name" value="FANCA"/>
</dbReference>
<sequence length="322" mass="36830">MVADLELQQDLIVPLGHTPSQEHFLFEIFRRRLQALTSGWSVAASLQRQRELLMYKRILLRLPSSVLCGSSFQAEQPITARCEQFFHLVNSEMRNFCSHGGALTQDITAHFFRGLLNACLRSRDPSLMVDFILAKCQTKCPLILTSALVWWPSLEPVLLCRWRRHCQSPLPRELQKLQEGRQFASDFLSPEAASPAPNPDWLSAAALHFAIQQVREENIRKQLKKLDCEREELLVFLFFFSLMGLLSSHLTSNSTTDLPKAFHVCAAILECLEKRKISWLALFQLTESGKKHAAEAQMRRAALFRGILQMVKNEPSLRFLAK</sequence>
<evidence type="ECO:0000313" key="2">
    <source>
        <dbReference type="EMBL" id="BAH13420.1"/>
    </source>
</evidence>
<dbReference type="PRINTS" id="PR00826">
    <property type="entry name" value="FANCONIAGENE"/>
</dbReference>
<dbReference type="GO" id="GO:0043240">
    <property type="term" value="C:Fanconi anaemia nuclear complex"/>
    <property type="evidence" value="ECO:0007669"/>
    <property type="project" value="InterPro"/>
</dbReference>
<dbReference type="InterPro" id="IPR055277">
    <property type="entry name" value="Fanconi_A_C"/>
</dbReference>
<organism evidence="2">
    <name type="scientific">Homo sapiens</name>
    <name type="common">Human</name>
    <dbReference type="NCBI Taxonomy" id="9606"/>
    <lineage>
        <taxon>Eukaryota</taxon>
        <taxon>Metazoa</taxon>
        <taxon>Chordata</taxon>
        <taxon>Craniata</taxon>
        <taxon>Vertebrata</taxon>
        <taxon>Euteleostomi</taxon>
        <taxon>Mammalia</taxon>
        <taxon>Eutheria</taxon>
        <taxon>Euarchontoglires</taxon>
        <taxon>Primates</taxon>
        <taxon>Haplorrhini</taxon>
        <taxon>Catarrhini</taxon>
        <taxon>Hominidae</taxon>
        <taxon>Homo</taxon>
    </lineage>
</organism>
<dbReference type="PeptideAtlas" id="B7Z6Y4"/>
<protein>
    <submittedName>
        <fullName evidence="2">cDNA FLJ52775, highly similar to Fanconi anemia group A protein</fullName>
    </submittedName>
</protein>
<feature type="domain" description="Fanconi anaemia group A protein C-terminal" evidence="1">
    <location>
        <begin position="202"/>
        <end position="292"/>
    </location>
</feature>
<accession>B7Z6Y4</accession>
<proteinExistence type="evidence at transcript level"/>
<dbReference type="EMBL" id="AK301168">
    <property type="protein sequence ID" value="BAH13420.1"/>
    <property type="molecule type" value="mRNA"/>
</dbReference>
<dbReference type="PANTHER" id="PTHR12047:SF2">
    <property type="entry name" value="FANCONI ANEMIA GROUP A PROTEIN"/>
    <property type="match status" value="1"/>
</dbReference>
<reference evidence="2" key="1">
    <citation type="submission" date="2007-10" db="EMBL/GenBank/DDBJ databases">
        <title>NEDO human cDNA sequencing project focused on splicing variants.</title>
        <authorList>
            <person name="Wakamatsu A."/>
            <person name="Yamamoto J."/>
            <person name="Kimura K."/>
            <person name="Ishii S."/>
            <person name="Watanabe K."/>
            <person name="Sugiyama A."/>
            <person name="Murakawa K."/>
            <person name="Kaida T."/>
            <person name="Tsuchiya K."/>
            <person name="Fukuzumi Y."/>
            <person name="Kumagai A."/>
            <person name="Oishi Y."/>
            <person name="Yamamoto S."/>
            <person name="Ono Y."/>
            <person name="Komori Y."/>
            <person name="Yamazaki M."/>
            <person name="Kisu Y."/>
            <person name="Nishikawa T."/>
            <person name="Sugano S."/>
            <person name="Nomura N."/>
            <person name="Isogai T."/>
        </authorList>
    </citation>
    <scope>NUCLEOTIDE SEQUENCE</scope>
    <source>
        <tissue evidence="2">Spleen</tissue>
    </source>
</reference>
<name>B7Z6Y4_HUMAN</name>
<dbReference type="GO" id="GO:0036297">
    <property type="term" value="P:interstrand cross-link repair"/>
    <property type="evidence" value="ECO:0007669"/>
    <property type="project" value="InterPro"/>
</dbReference>
<dbReference type="Pfam" id="PF03511">
    <property type="entry name" value="FANCA_CTD"/>
    <property type="match status" value="1"/>
</dbReference>
<dbReference type="PANTHER" id="PTHR12047">
    <property type="entry name" value="FANCONI ANEMIA GROUP A PROTEIN"/>
    <property type="match status" value="1"/>
</dbReference>
<evidence type="ECO:0000259" key="1">
    <source>
        <dbReference type="Pfam" id="PF03511"/>
    </source>
</evidence>